<dbReference type="InterPro" id="IPR033749">
    <property type="entry name" value="Polyprenyl_synt_CS"/>
</dbReference>
<dbReference type="FunCoup" id="I7M9U7">
    <property type="interactions" value="376"/>
</dbReference>
<dbReference type="SFLD" id="SFLDS00005">
    <property type="entry name" value="Isoprenoid_Synthase_Type_I"/>
    <property type="match status" value="1"/>
</dbReference>
<dbReference type="Gene3D" id="1.10.600.10">
    <property type="entry name" value="Farnesyl Diphosphate Synthase"/>
    <property type="match status" value="1"/>
</dbReference>
<dbReference type="EMBL" id="GG662523">
    <property type="protein sequence ID" value="EAS02845.2"/>
    <property type="molecule type" value="Genomic_DNA"/>
</dbReference>
<keyword evidence="2" id="KW-0460">Magnesium</keyword>
<dbReference type="AlphaFoldDB" id="I7M9U7"/>
<dbReference type="KEGG" id="tet:TTHERM_00353310"/>
<dbReference type="Pfam" id="PF00348">
    <property type="entry name" value="polyprenyl_synt"/>
    <property type="match status" value="1"/>
</dbReference>
<comment type="similarity">
    <text evidence="3">Belongs to the FPP/GGPP synthase family.</text>
</comment>
<dbReference type="InterPro" id="IPR008949">
    <property type="entry name" value="Isoprenoid_synthase_dom_sf"/>
</dbReference>
<reference evidence="6" key="1">
    <citation type="journal article" date="2006" name="PLoS Biol.">
        <title>Macronuclear genome sequence of the ciliate Tetrahymena thermophila, a model eukaryote.</title>
        <authorList>
            <person name="Eisen J.A."/>
            <person name="Coyne R.S."/>
            <person name="Wu M."/>
            <person name="Wu D."/>
            <person name="Thiagarajan M."/>
            <person name="Wortman J.R."/>
            <person name="Badger J.H."/>
            <person name="Ren Q."/>
            <person name="Amedeo P."/>
            <person name="Jones K.M."/>
            <person name="Tallon L.J."/>
            <person name="Delcher A.L."/>
            <person name="Salzberg S.L."/>
            <person name="Silva J.C."/>
            <person name="Haas B.J."/>
            <person name="Majoros W.H."/>
            <person name="Farzad M."/>
            <person name="Carlton J.M."/>
            <person name="Smith R.K. Jr."/>
            <person name="Garg J."/>
            <person name="Pearlman R.E."/>
            <person name="Karrer K.M."/>
            <person name="Sun L."/>
            <person name="Manning G."/>
            <person name="Elde N.C."/>
            <person name="Turkewitz A.P."/>
            <person name="Asai D.J."/>
            <person name="Wilkes D.E."/>
            <person name="Wang Y."/>
            <person name="Cai H."/>
            <person name="Collins K."/>
            <person name="Stewart B.A."/>
            <person name="Lee S.R."/>
            <person name="Wilamowska K."/>
            <person name="Weinberg Z."/>
            <person name="Ruzzo W.L."/>
            <person name="Wloga D."/>
            <person name="Gaertig J."/>
            <person name="Frankel J."/>
            <person name="Tsao C.-C."/>
            <person name="Gorovsky M.A."/>
            <person name="Keeling P.J."/>
            <person name="Waller R.F."/>
            <person name="Patron N.J."/>
            <person name="Cherry J.M."/>
            <person name="Stover N.A."/>
            <person name="Krieger C.J."/>
            <person name="del Toro C."/>
            <person name="Ryder H.F."/>
            <person name="Williamson S.C."/>
            <person name="Barbeau R.A."/>
            <person name="Hamilton E.P."/>
            <person name="Orias E."/>
        </authorList>
    </citation>
    <scope>NUCLEOTIDE SEQUENCE [LARGE SCALE GENOMIC DNA]</scope>
    <source>
        <strain evidence="6">SB210</strain>
    </source>
</reference>
<feature type="transmembrane region" description="Helical" evidence="4">
    <location>
        <begin position="35"/>
        <end position="56"/>
    </location>
</feature>
<evidence type="ECO:0000256" key="2">
    <source>
        <dbReference type="ARBA" id="ARBA00022842"/>
    </source>
</evidence>
<evidence type="ECO:0000313" key="5">
    <source>
        <dbReference type="EMBL" id="EAS02845.2"/>
    </source>
</evidence>
<organism evidence="5 6">
    <name type="scientific">Tetrahymena thermophila (strain SB210)</name>
    <dbReference type="NCBI Taxonomy" id="312017"/>
    <lineage>
        <taxon>Eukaryota</taxon>
        <taxon>Sar</taxon>
        <taxon>Alveolata</taxon>
        <taxon>Ciliophora</taxon>
        <taxon>Intramacronucleata</taxon>
        <taxon>Oligohymenophorea</taxon>
        <taxon>Hymenostomatida</taxon>
        <taxon>Tetrahymenina</taxon>
        <taxon>Tetrahymenidae</taxon>
        <taxon>Tetrahymena</taxon>
    </lineage>
</organism>
<keyword evidence="4" id="KW-0472">Membrane</keyword>
<dbReference type="GO" id="GO:0008299">
    <property type="term" value="P:isoprenoid biosynthetic process"/>
    <property type="evidence" value="ECO:0007669"/>
    <property type="project" value="InterPro"/>
</dbReference>
<keyword evidence="6" id="KW-1185">Reference proteome</keyword>
<dbReference type="CDD" id="cd00685">
    <property type="entry name" value="Trans_IPPS_HT"/>
    <property type="match status" value="1"/>
</dbReference>
<dbReference type="SUPFAM" id="SSF48576">
    <property type="entry name" value="Terpenoid synthases"/>
    <property type="match status" value="1"/>
</dbReference>
<dbReference type="OrthoDB" id="6921389at2759"/>
<dbReference type="InParanoid" id="I7M9U7"/>
<sequence>MMIIVQTFRFSKISNFKIFIKAKISMSSFYQDLFGINNTSIALLIGLGIGVFGFNLNEKIINKIKSTKQKKAAELLKKKYENLKDKELSLEFKNVLHQYIKEFEESQILEKIIEKKVDDQSQIRKLSKGFTYTQEDEQQHDLIKCLSEPIWEMLKRGGKRIRPIFCALIAEAYNHKLSDVIEIAGFIEVLHNCSLIIDDIEDDSLKRREKDAVHIIYGVDISINAANYGYYAPLNYLLNLKKYNQKTISQLSLIYAYEMSQIHLGQGWDLLWHNQKKESLKIPTEQQYLQMVVNKTGALFRMMIRMLGVVLNLEERNVKMLSLFTEKVGAVFQIQDDIINLDSPDYTTKGKRGEDITEGKITVIAIHALNNNTEDKKQRLFEILCMKTQDQTLVDEAIEIMQQSGSIQYAKELASQIMEQAWQELDKSLPESESKYKLKLICQFILKRQS</sequence>
<proteinExistence type="inferred from homology"/>
<name>I7M9U7_TETTS</name>
<dbReference type="GO" id="GO:0004659">
    <property type="term" value="F:prenyltransferase activity"/>
    <property type="evidence" value="ECO:0007669"/>
    <property type="project" value="InterPro"/>
</dbReference>
<evidence type="ECO:0000313" key="6">
    <source>
        <dbReference type="Proteomes" id="UP000009168"/>
    </source>
</evidence>
<dbReference type="InterPro" id="IPR000092">
    <property type="entry name" value="Polyprenyl_synt"/>
</dbReference>
<dbReference type="PROSITE" id="PS00444">
    <property type="entry name" value="POLYPRENYL_SYNTHASE_2"/>
    <property type="match status" value="1"/>
</dbReference>
<dbReference type="eggNOG" id="KOG0777">
    <property type="taxonomic scope" value="Eukaryota"/>
</dbReference>
<keyword evidence="4" id="KW-1133">Transmembrane helix</keyword>
<dbReference type="Proteomes" id="UP000009168">
    <property type="component" value="Unassembled WGS sequence"/>
</dbReference>
<gene>
    <name evidence="5" type="ORF">TTHERM_00353310</name>
</gene>
<dbReference type="PANTHER" id="PTHR12001:SF44">
    <property type="entry name" value="GERANYLGERANYL PYROPHOSPHATE SYNTHASE"/>
    <property type="match status" value="1"/>
</dbReference>
<accession>I7M9U7</accession>
<dbReference type="GO" id="GO:0046872">
    <property type="term" value="F:metal ion binding"/>
    <property type="evidence" value="ECO:0007669"/>
    <property type="project" value="UniProtKB-KW"/>
</dbReference>
<evidence type="ECO:0000256" key="3">
    <source>
        <dbReference type="RuleBase" id="RU004466"/>
    </source>
</evidence>
<dbReference type="RefSeq" id="XP_001023090.2">
    <property type="nucleotide sequence ID" value="XM_001023090.3"/>
</dbReference>
<evidence type="ECO:0000256" key="4">
    <source>
        <dbReference type="SAM" id="Phobius"/>
    </source>
</evidence>
<protein>
    <submittedName>
        <fullName evidence="5">Polyprenyl synthetase protein</fullName>
    </submittedName>
</protein>
<keyword evidence="3" id="KW-0808">Transferase</keyword>
<dbReference type="PANTHER" id="PTHR12001">
    <property type="entry name" value="GERANYLGERANYL PYROPHOSPHATE SYNTHASE"/>
    <property type="match status" value="1"/>
</dbReference>
<evidence type="ECO:0000256" key="1">
    <source>
        <dbReference type="ARBA" id="ARBA00022723"/>
    </source>
</evidence>
<dbReference type="GeneID" id="7835420"/>
<dbReference type="STRING" id="312017.I7M9U7"/>
<keyword evidence="1" id="KW-0479">Metal-binding</keyword>
<keyword evidence="4" id="KW-0812">Transmembrane</keyword>